<dbReference type="Gene3D" id="3.30.70.270">
    <property type="match status" value="1"/>
</dbReference>
<feature type="transmembrane region" description="Helical" evidence="3">
    <location>
        <begin position="12"/>
        <end position="31"/>
    </location>
</feature>
<dbReference type="PROSITE" id="PS50887">
    <property type="entry name" value="GGDEF"/>
    <property type="match status" value="1"/>
</dbReference>
<dbReference type="SMART" id="SM00267">
    <property type="entry name" value="GGDEF"/>
    <property type="match status" value="1"/>
</dbReference>
<evidence type="ECO:0000256" key="3">
    <source>
        <dbReference type="SAM" id="Phobius"/>
    </source>
</evidence>
<dbReference type="RefSeq" id="WP_284206330.1">
    <property type="nucleotide sequence ID" value="NZ_BSSU01000002.1"/>
</dbReference>
<dbReference type="Pfam" id="PF00990">
    <property type="entry name" value="GGDEF"/>
    <property type="match status" value="1"/>
</dbReference>
<dbReference type="EMBL" id="BSSU01000002">
    <property type="protein sequence ID" value="GLX81007.1"/>
    <property type="molecule type" value="Genomic_DNA"/>
</dbReference>
<keyword evidence="6" id="KW-1185">Reference proteome</keyword>
<organism evidence="5 6">
    <name type="scientific">Thalassotalea eurytherma</name>
    <dbReference type="NCBI Taxonomy" id="1144278"/>
    <lineage>
        <taxon>Bacteria</taxon>
        <taxon>Pseudomonadati</taxon>
        <taxon>Pseudomonadota</taxon>
        <taxon>Gammaproteobacteria</taxon>
        <taxon>Alteromonadales</taxon>
        <taxon>Colwelliaceae</taxon>
        <taxon>Thalassotalea</taxon>
    </lineage>
</organism>
<feature type="transmembrane region" description="Helical" evidence="3">
    <location>
        <begin position="37"/>
        <end position="54"/>
    </location>
</feature>
<dbReference type="InterPro" id="IPR029787">
    <property type="entry name" value="Nucleotide_cyclase"/>
</dbReference>
<keyword evidence="3" id="KW-0812">Transmembrane</keyword>
<dbReference type="InterPro" id="IPR043128">
    <property type="entry name" value="Rev_trsase/Diguanyl_cyclase"/>
</dbReference>
<evidence type="ECO:0000313" key="5">
    <source>
        <dbReference type="EMBL" id="GLX81007.1"/>
    </source>
</evidence>
<dbReference type="InterPro" id="IPR000160">
    <property type="entry name" value="GGDEF_dom"/>
</dbReference>
<feature type="transmembrane region" description="Helical" evidence="3">
    <location>
        <begin position="61"/>
        <end position="80"/>
    </location>
</feature>
<feature type="transmembrane region" description="Helical" evidence="3">
    <location>
        <begin position="86"/>
        <end position="106"/>
    </location>
</feature>
<dbReference type="Proteomes" id="UP001157133">
    <property type="component" value="Unassembled WGS sequence"/>
</dbReference>
<accession>A0ABQ6H082</accession>
<feature type="domain" description="GGDEF" evidence="4">
    <location>
        <begin position="250"/>
        <end position="397"/>
    </location>
</feature>
<dbReference type="PANTHER" id="PTHR45138:SF9">
    <property type="entry name" value="DIGUANYLATE CYCLASE DGCM-RELATED"/>
    <property type="match status" value="1"/>
</dbReference>
<dbReference type="SUPFAM" id="SSF55073">
    <property type="entry name" value="Nucleotide cyclase"/>
    <property type="match status" value="1"/>
</dbReference>
<dbReference type="NCBIfam" id="TIGR00254">
    <property type="entry name" value="GGDEF"/>
    <property type="match status" value="1"/>
</dbReference>
<reference evidence="5 6" key="1">
    <citation type="submission" date="2023-03" db="EMBL/GenBank/DDBJ databases">
        <title>Draft genome sequence of Thalassotalea eurytherma JCM 18482T.</title>
        <authorList>
            <person name="Sawabe T."/>
        </authorList>
    </citation>
    <scope>NUCLEOTIDE SEQUENCE [LARGE SCALE GENOMIC DNA]</scope>
    <source>
        <strain evidence="5 6">JCM 18482</strain>
    </source>
</reference>
<gene>
    <name evidence="5" type="ORF">theurythT_04590</name>
</gene>
<feature type="transmembrane region" description="Helical" evidence="3">
    <location>
        <begin position="118"/>
        <end position="136"/>
    </location>
</feature>
<dbReference type="CDD" id="cd01949">
    <property type="entry name" value="GGDEF"/>
    <property type="match status" value="1"/>
</dbReference>
<comment type="caution">
    <text evidence="5">The sequence shown here is derived from an EMBL/GenBank/DDBJ whole genome shotgun (WGS) entry which is preliminary data.</text>
</comment>
<name>A0ABQ6H082_9GAMM</name>
<keyword evidence="3" id="KW-1133">Transmembrane helix</keyword>
<protein>
    <recommendedName>
        <fullName evidence="1">diguanylate cyclase</fullName>
        <ecNumber evidence="1">2.7.7.65</ecNumber>
    </recommendedName>
</protein>
<proteinExistence type="predicted"/>
<evidence type="ECO:0000256" key="1">
    <source>
        <dbReference type="ARBA" id="ARBA00012528"/>
    </source>
</evidence>
<comment type="catalytic activity">
    <reaction evidence="2">
        <text>2 GTP = 3',3'-c-di-GMP + 2 diphosphate</text>
        <dbReference type="Rhea" id="RHEA:24898"/>
        <dbReference type="ChEBI" id="CHEBI:33019"/>
        <dbReference type="ChEBI" id="CHEBI:37565"/>
        <dbReference type="ChEBI" id="CHEBI:58805"/>
        <dbReference type="EC" id="2.7.7.65"/>
    </reaction>
</comment>
<evidence type="ECO:0000259" key="4">
    <source>
        <dbReference type="PROSITE" id="PS50887"/>
    </source>
</evidence>
<dbReference type="PANTHER" id="PTHR45138">
    <property type="entry name" value="REGULATORY COMPONENTS OF SENSORY TRANSDUCTION SYSTEM"/>
    <property type="match status" value="1"/>
</dbReference>
<keyword evidence="3" id="KW-0472">Membrane</keyword>
<evidence type="ECO:0000313" key="6">
    <source>
        <dbReference type="Proteomes" id="UP001157133"/>
    </source>
</evidence>
<evidence type="ECO:0000256" key="2">
    <source>
        <dbReference type="ARBA" id="ARBA00034247"/>
    </source>
</evidence>
<feature type="transmembrane region" description="Helical" evidence="3">
    <location>
        <begin position="206"/>
        <end position="228"/>
    </location>
</feature>
<feature type="transmembrane region" description="Helical" evidence="3">
    <location>
        <begin position="156"/>
        <end position="173"/>
    </location>
</feature>
<sequence>MSKLIGLKTSITSVFLILVAIIAVHQVPAIAQLLGEVSFNQLALLMLISFLFACQFNHSRFALMILLFASVVVLESGKLSDFSLPAISSQTIELSVMFFFAGLAFFKDRSLFSVHLVPRLALFVFAYLASLGWLFILESLATYETAIPFYPLLKPYLAIDVIFGVVILIYMFKCATTTHLFYPAALASLLLWYVTRAHFIDVSWQLSLTLLVSYYLLSVVASSYFLAYRDELTGLPSRRALNQLALSLGRNYSVAMMDVDHFKKFNDTYGHDIGDQVLKLVAAKLKQVKAGGRVFRYGGEEFTVIFPRKSAQQVFDELDNLRQSIADYQMVIRQGVRKTKKDRTPKGKQQVREKTVSVTISIGVAQRMKGQTFEQVLKASDELLYKAKKSGRNNVTK</sequence>
<dbReference type="EC" id="2.7.7.65" evidence="1"/>
<dbReference type="InterPro" id="IPR050469">
    <property type="entry name" value="Diguanylate_Cyclase"/>
</dbReference>
<feature type="transmembrane region" description="Helical" evidence="3">
    <location>
        <begin position="180"/>
        <end position="200"/>
    </location>
</feature>